<dbReference type="SUPFAM" id="SSF69279">
    <property type="entry name" value="Phage tail proteins"/>
    <property type="match status" value="2"/>
</dbReference>
<keyword evidence="7" id="KW-1185">Reference proteome</keyword>
<dbReference type="EMBL" id="CQAW01000001">
    <property type="protein sequence ID" value="CNH06738.1"/>
    <property type="molecule type" value="Genomic_DNA"/>
</dbReference>
<dbReference type="InterPro" id="IPR006531">
    <property type="entry name" value="Gp5/Vgr_OB"/>
</dbReference>
<dbReference type="Gene3D" id="3.55.50.10">
    <property type="entry name" value="Baseplate protein-like domains"/>
    <property type="match status" value="1"/>
</dbReference>
<dbReference type="Pfam" id="PF04717">
    <property type="entry name" value="Phage_base_V"/>
    <property type="match status" value="1"/>
</dbReference>
<dbReference type="RefSeq" id="WP_050112423.1">
    <property type="nucleotide sequence ID" value="NZ_CQAW01000001.1"/>
</dbReference>
<dbReference type="AlphaFoldDB" id="A0A0T9NGE2"/>
<protein>
    <submittedName>
        <fullName evidence="6">Rhs element Vgr protein</fullName>
    </submittedName>
</protein>
<dbReference type="PANTHER" id="PTHR32305">
    <property type="match status" value="1"/>
</dbReference>
<feature type="domain" description="Gp5/Type VI secretion system Vgr protein OB-fold" evidence="4">
    <location>
        <begin position="382"/>
        <end position="449"/>
    </location>
</feature>
<dbReference type="InterPro" id="IPR050708">
    <property type="entry name" value="T6SS_VgrG/RHS"/>
</dbReference>
<evidence type="ECO:0000259" key="5">
    <source>
        <dbReference type="Pfam" id="PF22178"/>
    </source>
</evidence>
<comment type="similarity">
    <text evidence="2">Belongs to the VgrG protein family.</text>
</comment>
<dbReference type="GO" id="GO:0005576">
    <property type="term" value="C:extracellular region"/>
    <property type="evidence" value="ECO:0007669"/>
    <property type="project" value="UniProtKB-SubCell"/>
</dbReference>
<reference evidence="7" key="1">
    <citation type="submission" date="2015-03" db="EMBL/GenBank/DDBJ databases">
        <authorList>
            <consortium name="Pathogen Informatics"/>
            <person name="Murphy D."/>
        </authorList>
    </citation>
    <scope>NUCLEOTIDE SEQUENCE [LARGE SCALE GENOMIC DNA]</scope>
    <source>
        <strain evidence="7">IP6945</strain>
    </source>
</reference>
<dbReference type="Gene3D" id="2.30.110.50">
    <property type="match status" value="1"/>
</dbReference>
<evidence type="ECO:0000256" key="3">
    <source>
        <dbReference type="ARBA" id="ARBA00022525"/>
    </source>
</evidence>
<dbReference type="NCBIfam" id="TIGR01646">
    <property type="entry name" value="vgr_GE"/>
    <property type="match status" value="1"/>
</dbReference>
<dbReference type="InterPro" id="IPR017847">
    <property type="entry name" value="T6SS_RhsGE_Vgr_subset"/>
</dbReference>
<feature type="domain" description="Gp5/Type VI secretion system Vgr C-terminal trimerisation" evidence="5">
    <location>
        <begin position="466"/>
        <end position="563"/>
    </location>
</feature>
<dbReference type="Proteomes" id="UP000041882">
    <property type="component" value="Unassembled WGS sequence"/>
</dbReference>
<evidence type="ECO:0000256" key="2">
    <source>
        <dbReference type="ARBA" id="ARBA00005558"/>
    </source>
</evidence>
<dbReference type="InterPro" id="IPR037026">
    <property type="entry name" value="Vgr_OB-fold_dom_sf"/>
</dbReference>
<evidence type="ECO:0000256" key="1">
    <source>
        <dbReference type="ARBA" id="ARBA00004613"/>
    </source>
</evidence>
<dbReference type="SUPFAM" id="SSF69255">
    <property type="entry name" value="gp5 N-terminal domain-like"/>
    <property type="match status" value="1"/>
</dbReference>
<evidence type="ECO:0000313" key="7">
    <source>
        <dbReference type="Proteomes" id="UP000041882"/>
    </source>
</evidence>
<dbReference type="SUPFAM" id="SSF69349">
    <property type="entry name" value="Phage fibre proteins"/>
    <property type="match status" value="1"/>
</dbReference>
<dbReference type="PANTHER" id="PTHR32305:SF15">
    <property type="entry name" value="PROTEIN RHSA-RELATED"/>
    <property type="match status" value="1"/>
</dbReference>
<evidence type="ECO:0000259" key="4">
    <source>
        <dbReference type="Pfam" id="PF04717"/>
    </source>
</evidence>
<keyword evidence="3" id="KW-0964">Secreted</keyword>
<dbReference type="Pfam" id="PF05954">
    <property type="entry name" value="Phage_GPD"/>
    <property type="match status" value="1"/>
</dbReference>
<dbReference type="InterPro" id="IPR006533">
    <property type="entry name" value="T6SS_Vgr_RhsGE"/>
</dbReference>
<comment type="subcellular location">
    <subcellularLocation>
        <location evidence="1">Secreted</location>
    </subcellularLocation>
</comment>
<dbReference type="NCBIfam" id="TIGR03361">
    <property type="entry name" value="VI_Rhs_Vgr"/>
    <property type="match status" value="1"/>
</dbReference>
<evidence type="ECO:0000313" key="6">
    <source>
        <dbReference type="EMBL" id="CNH06738.1"/>
    </source>
</evidence>
<dbReference type="Gene3D" id="2.40.50.230">
    <property type="entry name" value="Gp5 N-terminal domain"/>
    <property type="match status" value="1"/>
</dbReference>
<accession>A0A0T9NGE2</accession>
<name>A0A0T9NGE2_9GAMM</name>
<dbReference type="Gene3D" id="4.10.220.110">
    <property type="match status" value="1"/>
</dbReference>
<proteinExistence type="inferred from homology"/>
<gene>
    <name evidence="6" type="ORF">ERS008472_00463</name>
</gene>
<dbReference type="InterPro" id="IPR054030">
    <property type="entry name" value="Gp5_Vgr_C"/>
</dbReference>
<sequence>MRRKIKLNSKKLSDKWIFSRLTGSESLSTLYKYNLKLLNSSAEIDQRDLLGEPLSIYIEDEDQPARFISGIIASVSRQVHATNRSDYYIYDLTLRPALWYLSCGRDCSIWQDISVPEIVQKLLSRYNILLESKLLETYRKWEYCVQYQESDFSFISRLMEHEGIYYFFRHESDQHVMVLADHPQAHEATGVNKLALKSLDSKTSEIAGIYDWREEDIIGPALYSTDDYDFRKPRANLLQARKNLGSQSPETVSVFDWAGHYTDSNHGENYTRVRQQAFAANQYMITGQARACAGAIVPGQWISVEQDGRAVAKTYLVVSIECDYQQSGDAGADFISAEVGTIFSVVPASTLWHPSCETPWPRTYGPQTAVVTGPANETIWADRYGRVKVHFRWDRYGKGDDSSSCWIRVSSQWAGWKYGAVQVPRVGEEVIVDFINGDPDRPMIIGRVYNEDNQPPLDLPRDATRMGIMTRSKGGSADKSSYLLIDDALGGESVALHSERDMKISAEKDQDIHIQGNMQHRTDGDKNQEIKGNVNIDIKGNLTEDINGNVKRSITGSWEEKVLGGITISSPLAITINSGVKLNMQAPASSLTIAGHTESITGSSSSIVGSSQDLKGTSKSMVGQNLTTTTQSISYTNNSTAITDVNISYTKMGYKRKGQEYEYTQSKTETGVHRLIQTTLFSIN</sequence>
<dbReference type="Pfam" id="PF22178">
    <property type="entry name" value="Gp5_trimer_C"/>
    <property type="match status" value="1"/>
</dbReference>
<organism evidence="6 7">
    <name type="scientific">Yersinia thracica</name>
    <dbReference type="NCBI Taxonomy" id="2890319"/>
    <lineage>
        <taxon>Bacteria</taxon>
        <taxon>Pseudomonadati</taxon>
        <taxon>Pseudomonadota</taxon>
        <taxon>Gammaproteobacteria</taxon>
        <taxon>Enterobacterales</taxon>
        <taxon>Yersiniaceae</taxon>
        <taxon>Yersinia</taxon>
    </lineage>
</organism>